<name>A0A2S2RAX8_9HEMI</name>
<dbReference type="AlphaFoldDB" id="A0A2S2RAX8"/>
<protein>
    <submittedName>
        <fullName evidence="1">Uncharacterized protein</fullName>
    </submittedName>
</protein>
<reference evidence="1" key="1">
    <citation type="submission" date="2018-04" db="EMBL/GenBank/DDBJ databases">
        <title>Transcriptome assembly of Sipha flava.</title>
        <authorList>
            <person name="Scully E.D."/>
            <person name="Geib S.M."/>
            <person name="Palmer N.A."/>
            <person name="Koch K."/>
            <person name="Bradshaw J."/>
            <person name="Heng-Moss T."/>
            <person name="Sarath G."/>
        </authorList>
    </citation>
    <scope>NUCLEOTIDE SEQUENCE</scope>
</reference>
<dbReference type="EMBL" id="GGMS01017289">
    <property type="protein sequence ID" value="MBY86492.1"/>
    <property type="molecule type" value="Transcribed_RNA"/>
</dbReference>
<accession>A0A2S2RAX8</accession>
<evidence type="ECO:0000313" key="1">
    <source>
        <dbReference type="EMBL" id="MBY86492.1"/>
    </source>
</evidence>
<sequence>MTVQPKLHQTAIGRAWAQRVISNECNPIGIKSQVIMIYEYAGMKASQIMYKYLSTGPLVLVLNNVMDDARRSKAAYEGVRQQRGEEAFPYTRLMGAGDELNHSKFPDLYYCAISYYKSIGAIGGRDGKFVKSSLETRTEASVLDKYCKIAATGSGISESHLNTWMANAAEVGGHVDEEDLKKVRRKLKRKHEDSEDE</sequence>
<dbReference type="Gene3D" id="1.10.3050.10">
    <property type="entry name" value="borna disease virus nucleoprotein, domain 2"/>
    <property type="match status" value="1"/>
</dbReference>
<gene>
    <name evidence="1" type="ORF">g.147983</name>
</gene>
<organism evidence="1">
    <name type="scientific">Sipha flava</name>
    <name type="common">yellow sugarcane aphid</name>
    <dbReference type="NCBI Taxonomy" id="143950"/>
    <lineage>
        <taxon>Eukaryota</taxon>
        <taxon>Metazoa</taxon>
        <taxon>Ecdysozoa</taxon>
        <taxon>Arthropoda</taxon>
        <taxon>Hexapoda</taxon>
        <taxon>Insecta</taxon>
        <taxon>Pterygota</taxon>
        <taxon>Neoptera</taxon>
        <taxon>Paraneoptera</taxon>
        <taxon>Hemiptera</taxon>
        <taxon>Sternorrhyncha</taxon>
        <taxon>Aphidomorpha</taxon>
        <taxon>Aphidoidea</taxon>
        <taxon>Aphididae</taxon>
        <taxon>Sipha</taxon>
    </lineage>
</organism>
<proteinExistence type="predicted"/>
<dbReference type="InterPro" id="IPR015970">
    <property type="entry name" value="P40_nucleoprot_sub2_BD-vir"/>
</dbReference>